<dbReference type="PROSITE" id="PS00108">
    <property type="entry name" value="PROTEIN_KINASE_ST"/>
    <property type="match status" value="1"/>
</dbReference>
<keyword evidence="3" id="KW-0808">Transferase</keyword>
<dbReference type="InterPro" id="IPR000719">
    <property type="entry name" value="Prot_kinase_dom"/>
</dbReference>
<dbReference type="GO" id="GO:0004674">
    <property type="term" value="F:protein serine/threonine kinase activity"/>
    <property type="evidence" value="ECO:0007669"/>
    <property type="project" value="UniProtKB-KW"/>
</dbReference>
<accession>A0A1G6QPV8</accession>
<evidence type="ECO:0000256" key="3">
    <source>
        <dbReference type="ARBA" id="ARBA00022679"/>
    </source>
</evidence>
<dbReference type="GO" id="GO:0005524">
    <property type="term" value="F:ATP binding"/>
    <property type="evidence" value="ECO:0007669"/>
    <property type="project" value="UniProtKB-KW"/>
</dbReference>
<sequence>MDAVGLVGAAPANIADYQVVRVLGEGNNGRFYLARPPARLGLPDDYVAVKVFTGTHSEQAYERGVRELRAFAQVASPYLVRVYDAVLQDSFLYAMEYCPLGSLAAPARPLSRGEVLRAVAHAAHAAHALHEAGLTHGDIKPANILLTDDGGKLSDLGLARYLAPGVTLTGMASAASVEYLDPALLRGDRPSRATEVFALGATLNRALTGTGLYGELPDAEPLLAIRRVMSAEPAISPGLTDEEAALVSACLAPVGQRPATAEQVAARLDQLAAAALGGVRA</sequence>
<evidence type="ECO:0000256" key="5">
    <source>
        <dbReference type="ARBA" id="ARBA00022777"/>
    </source>
</evidence>
<dbReference type="EC" id="2.7.11.1" evidence="1"/>
<keyword evidence="6" id="KW-0067">ATP-binding</keyword>
<dbReference type="PROSITE" id="PS50011">
    <property type="entry name" value="PROTEIN_KINASE_DOM"/>
    <property type="match status" value="1"/>
</dbReference>
<dbReference type="Pfam" id="PF00069">
    <property type="entry name" value="Pkinase"/>
    <property type="match status" value="1"/>
</dbReference>
<dbReference type="EMBL" id="FMZF01000004">
    <property type="protein sequence ID" value="SDC94044.1"/>
    <property type="molecule type" value="Genomic_DNA"/>
</dbReference>
<evidence type="ECO:0000259" key="7">
    <source>
        <dbReference type="PROSITE" id="PS50011"/>
    </source>
</evidence>
<dbReference type="Gene3D" id="3.30.200.20">
    <property type="entry name" value="Phosphorylase Kinase, domain 1"/>
    <property type="match status" value="1"/>
</dbReference>
<organism evidence="8 9">
    <name type="scientific">Geodermatophilus telluris</name>
    <dbReference type="NCBI Taxonomy" id="1190417"/>
    <lineage>
        <taxon>Bacteria</taxon>
        <taxon>Bacillati</taxon>
        <taxon>Actinomycetota</taxon>
        <taxon>Actinomycetes</taxon>
        <taxon>Geodermatophilales</taxon>
        <taxon>Geodermatophilaceae</taxon>
        <taxon>Geodermatophilus</taxon>
    </lineage>
</organism>
<dbReference type="PANTHER" id="PTHR43289">
    <property type="entry name" value="MITOGEN-ACTIVATED PROTEIN KINASE KINASE KINASE 20-RELATED"/>
    <property type="match status" value="1"/>
</dbReference>
<feature type="domain" description="Protein kinase" evidence="7">
    <location>
        <begin position="17"/>
        <end position="272"/>
    </location>
</feature>
<dbReference type="RefSeq" id="WP_091366797.1">
    <property type="nucleotide sequence ID" value="NZ_FMZF01000004.1"/>
</dbReference>
<name>A0A1G6QPV8_9ACTN</name>
<dbReference type="AlphaFoldDB" id="A0A1G6QPV8"/>
<keyword evidence="4" id="KW-0547">Nucleotide-binding</keyword>
<dbReference type="SUPFAM" id="SSF56112">
    <property type="entry name" value="Protein kinase-like (PK-like)"/>
    <property type="match status" value="1"/>
</dbReference>
<dbReference type="InterPro" id="IPR011009">
    <property type="entry name" value="Kinase-like_dom_sf"/>
</dbReference>
<dbReference type="PANTHER" id="PTHR43289:SF6">
    <property type="entry name" value="SERINE_THREONINE-PROTEIN KINASE NEKL-3"/>
    <property type="match status" value="1"/>
</dbReference>
<evidence type="ECO:0000313" key="8">
    <source>
        <dbReference type="EMBL" id="SDC94044.1"/>
    </source>
</evidence>
<dbReference type="SMART" id="SM00220">
    <property type="entry name" value="S_TKc"/>
    <property type="match status" value="1"/>
</dbReference>
<protein>
    <recommendedName>
        <fullName evidence="1">non-specific serine/threonine protein kinase</fullName>
        <ecNumber evidence="1">2.7.11.1</ecNumber>
    </recommendedName>
</protein>
<evidence type="ECO:0000256" key="6">
    <source>
        <dbReference type="ARBA" id="ARBA00022840"/>
    </source>
</evidence>
<dbReference type="InterPro" id="IPR008271">
    <property type="entry name" value="Ser/Thr_kinase_AS"/>
</dbReference>
<keyword evidence="5 8" id="KW-0418">Kinase</keyword>
<evidence type="ECO:0000313" key="9">
    <source>
        <dbReference type="Proteomes" id="UP000199416"/>
    </source>
</evidence>
<dbReference type="STRING" id="1190417.SAMN05660690_3033"/>
<evidence type="ECO:0000256" key="1">
    <source>
        <dbReference type="ARBA" id="ARBA00012513"/>
    </source>
</evidence>
<reference evidence="9" key="1">
    <citation type="submission" date="2016-10" db="EMBL/GenBank/DDBJ databases">
        <authorList>
            <person name="Varghese N."/>
            <person name="Submissions S."/>
        </authorList>
    </citation>
    <scope>NUCLEOTIDE SEQUENCE [LARGE SCALE GENOMIC DNA]</scope>
    <source>
        <strain evidence="9">DSM 45421</strain>
    </source>
</reference>
<dbReference type="Gene3D" id="1.10.510.10">
    <property type="entry name" value="Transferase(Phosphotransferase) domain 1"/>
    <property type="match status" value="1"/>
</dbReference>
<keyword evidence="2" id="KW-0723">Serine/threonine-protein kinase</keyword>
<dbReference type="Proteomes" id="UP000199416">
    <property type="component" value="Unassembled WGS sequence"/>
</dbReference>
<evidence type="ECO:0000256" key="2">
    <source>
        <dbReference type="ARBA" id="ARBA00022527"/>
    </source>
</evidence>
<proteinExistence type="predicted"/>
<dbReference type="OrthoDB" id="9762169at2"/>
<gene>
    <name evidence="8" type="ORF">SAMN05660690_3033</name>
</gene>
<keyword evidence="9" id="KW-1185">Reference proteome</keyword>
<evidence type="ECO:0000256" key="4">
    <source>
        <dbReference type="ARBA" id="ARBA00022741"/>
    </source>
</evidence>